<feature type="signal peptide" evidence="1">
    <location>
        <begin position="1"/>
        <end position="20"/>
    </location>
</feature>
<dbReference type="Proteomes" id="UP000191112">
    <property type="component" value="Unassembled WGS sequence"/>
</dbReference>
<gene>
    <name evidence="2" type="ORF">SAMN05660477_02375</name>
</gene>
<dbReference type="AlphaFoldDB" id="A0A1T5FWJ9"/>
<organism evidence="2 3">
    <name type="scientific">Soonwooa buanensis</name>
    <dbReference type="NCBI Taxonomy" id="619805"/>
    <lineage>
        <taxon>Bacteria</taxon>
        <taxon>Pseudomonadati</taxon>
        <taxon>Bacteroidota</taxon>
        <taxon>Flavobacteriia</taxon>
        <taxon>Flavobacteriales</taxon>
        <taxon>Weeksellaceae</taxon>
        <taxon>Chryseobacterium group</taxon>
        <taxon>Soonwooa</taxon>
    </lineage>
</organism>
<proteinExistence type="predicted"/>
<dbReference type="EMBL" id="FUYZ01000008">
    <property type="protein sequence ID" value="SKC00536.1"/>
    <property type="molecule type" value="Genomic_DNA"/>
</dbReference>
<keyword evidence="3" id="KW-1185">Reference proteome</keyword>
<dbReference type="RefSeq" id="WP_144038366.1">
    <property type="nucleotide sequence ID" value="NZ_FUYZ01000008.1"/>
</dbReference>
<reference evidence="2 3" key="1">
    <citation type="submission" date="2017-02" db="EMBL/GenBank/DDBJ databases">
        <authorList>
            <person name="Peterson S.W."/>
        </authorList>
    </citation>
    <scope>NUCLEOTIDE SEQUENCE [LARGE SCALE GENOMIC DNA]</scope>
    <source>
        <strain evidence="2 3">DSM 22323</strain>
    </source>
</reference>
<evidence type="ECO:0000313" key="3">
    <source>
        <dbReference type="Proteomes" id="UP000191112"/>
    </source>
</evidence>
<feature type="chain" id="PRO_5012075128" evidence="1">
    <location>
        <begin position="21"/>
        <end position="245"/>
    </location>
</feature>
<accession>A0A1T5FWJ9</accession>
<name>A0A1T5FWJ9_9FLAO</name>
<dbReference type="OrthoDB" id="1187902at2"/>
<dbReference type="STRING" id="619805.SAMN05660477_02375"/>
<evidence type="ECO:0000313" key="2">
    <source>
        <dbReference type="EMBL" id="SKC00536.1"/>
    </source>
</evidence>
<sequence length="245" mass="27751">MMKKLILLFVLFTLTQTVFGQEKKSVLLTKALQQLNLKESQINLNLFTEKVLPNNKAQSVLLIPKYKTNEQDEYGNYFLVMDAIVLVVDNASGKILYRNIEPEAWVSDAMIMEGLVIDTGLYILADQKRAFGVRVSTHNTSGPNPFALEELKLYLVDNKKLNRITDNITVYRNSGDWDTKCNGEFSTEVTSIEIDNKNKSNGLNNLKVKTSIKKEISTLIKGDCKTKIVDTKENVVLKYNGEAYK</sequence>
<keyword evidence="1" id="KW-0732">Signal</keyword>
<protein>
    <submittedName>
        <fullName evidence="2">Uncharacterized protein</fullName>
    </submittedName>
</protein>
<evidence type="ECO:0000256" key="1">
    <source>
        <dbReference type="SAM" id="SignalP"/>
    </source>
</evidence>